<proteinExistence type="predicted"/>
<evidence type="ECO:0000259" key="2">
    <source>
        <dbReference type="Pfam" id="PF01882"/>
    </source>
</evidence>
<keyword evidence="1" id="KW-0812">Transmembrane</keyword>
<dbReference type="Pfam" id="PF01882">
    <property type="entry name" value="DUF58"/>
    <property type="match status" value="1"/>
</dbReference>
<evidence type="ECO:0000256" key="1">
    <source>
        <dbReference type="SAM" id="Phobius"/>
    </source>
</evidence>
<name>A0AA96LG43_9BACL</name>
<dbReference type="PANTHER" id="PTHR34351">
    <property type="entry name" value="SLR1927 PROTEIN-RELATED"/>
    <property type="match status" value="1"/>
</dbReference>
<dbReference type="EMBL" id="CP130318">
    <property type="protein sequence ID" value="WNQ13404.1"/>
    <property type="molecule type" value="Genomic_DNA"/>
</dbReference>
<evidence type="ECO:0000313" key="3">
    <source>
        <dbReference type="EMBL" id="WNQ13404.1"/>
    </source>
</evidence>
<keyword evidence="4" id="KW-1185">Reference proteome</keyword>
<organism evidence="3 4">
    <name type="scientific">Paenibacillus aurantius</name>
    <dbReference type="NCBI Taxonomy" id="2918900"/>
    <lineage>
        <taxon>Bacteria</taxon>
        <taxon>Bacillati</taxon>
        <taxon>Bacillota</taxon>
        <taxon>Bacilli</taxon>
        <taxon>Bacillales</taxon>
        <taxon>Paenibacillaceae</taxon>
        <taxon>Paenibacillus</taxon>
    </lineage>
</organism>
<accession>A0AA96LG43</accession>
<dbReference type="InterPro" id="IPR002881">
    <property type="entry name" value="DUF58"/>
</dbReference>
<feature type="transmembrane region" description="Helical" evidence="1">
    <location>
        <begin position="41"/>
        <end position="60"/>
    </location>
</feature>
<gene>
    <name evidence="3" type="ORF">MJA45_10400</name>
</gene>
<feature type="domain" description="DUF58" evidence="2">
    <location>
        <begin position="213"/>
        <end position="333"/>
    </location>
</feature>
<dbReference type="RefSeq" id="WP_315607184.1">
    <property type="nucleotide sequence ID" value="NZ_CP130318.1"/>
</dbReference>
<dbReference type="Proteomes" id="UP001305702">
    <property type="component" value="Chromosome"/>
</dbReference>
<keyword evidence="1" id="KW-0472">Membrane</keyword>
<keyword evidence="1" id="KW-1133">Transmembrane helix</keyword>
<dbReference type="AlphaFoldDB" id="A0AA96LG43"/>
<dbReference type="KEGG" id="paun:MJA45_10400"/>
<protein>
    <submittedName>
        <fullName evidence="3">DUF58 domain-containing protein</fullName>
    </submittedName>
</protein>
<reference evidence="3 4" key="1">
    <citation type="submission" date="2022-02" db="EMBL/GenBank/DDBJ databases">
        <title>Paenibacillus sp. MBLB1776 Whole Genome Shotgun Sequencing.</title>
        <authorList>
            <person name="Hwang C.Y."/>
            <person name="Cho E.-S."/>
            <person name="Seo M.-J."/>
        </authorList>
    </citation>
    <scope>NUCLEOTIDE SEQUENCE [LARGE SCALE GENOMIC DNA]</scope>
    <source>
        <strain evidence="3 4">MBLB1776</strain>
    </source>
</reference>
<sequence length="412" mass="46767">MSYLYTKSEQPKVSKRFWAVLACFLFSLFFLLFQGGKLASMTFVVVTVLTVYILLGRYSGISRVTGSRRLANLGQDETLEAGTSLDIQIDLHIPGMWPVPYVFVRDRLTHRNKGETVFESSFIPDWNRRGRVEYRTQPLRRGFYRFERSECSTEDIFGVFEHRGPLDLPLGFRVLPQTVPITEWRQLHQMLKGMQSQSTTTRALRETTQINGVREYTYGDRLSRIHWNATARTGTWKSKEFERESLPKTIVVLDRERMHYEEDETFELAVSTAASLMEYGRKNGMAIGLLSVGRESAYFEPKKSGLQYSRILNHLTEAEADGSHSLLHVLNDRAKMFVPGTFVVVISPNRSDSSLSAIGWIRQRQMNPCHILVGADAAHDPQAWIQLLHSKGSHGYAVGALTELPAALGGRG</sequence>
<dbReference type="PANTHER" id="PTHR34351:SF2">
    <property type="entry name" value="DUF58 DOMAIN-CONTAINING PROTEIN"/>
    <property type="match status" value="1"/>
</dbReference>
<feature type="transmembrane region" description="Helical" evidence="1">
    <location>
        <begin position="17"/>
        <end position="35"/>
    </location>
</feature>
<evidence type="ECO:0000313" key="4">
    <source>
        <dbReference type="Proteomes" id="UP001305702"/>
    </source>
</evidence>